<dbReference type="PATRIC" id="fig|1203610.3.peg.2079"/>
<feature type="transmembrane region" description="Helical" evidence="1">
    <location>
        <begin position="59"/>
        <end position="77"/>
    </location>
</feature>
<keyword evidence="4" id="KW-1185">Reference proteome</keyword>
<comment type="caution">
    <text evidence="3">The sequence shown here is derived from an EMBL/GenBank/DDBJ whole genome shotgun (WGS) entry which is preliminary data.</text>
</comment>
<evidence type="ECO:0000256" key="1">
    <source>
        <dbReference type="SAM" id="Phobius"/>
    </source>
</evidence>
<keyword evidence="1" id="KW-0812">Transmembrane</keyword>
<dbReference type="STRING" id="1203610.HMPREF1536_02027"/>
<dbReference type="Proteomes" id="UP000033035">
    <property type="component" value="Unassembled WGS sequence"/>
</dbReference>
<evidence type="ECO:0000313" key="3">
    <source>
        <dbReference type="EMBL" id="KKB57306.1"/>
    </source>
</evidence>
<organism evidence="3 4">
    <name type="scientific">Parabacteroides gordonii MS-1 = DSM 23371</name>
    <dbReference type="NCBI Taxonomy" id="1203610"/>
    <lineage>
        <taxon>Bacteria</taxon>
        <taxon>Pseudomonadati</taxon>
        <taxon>Bacteroidota</taxon>
        <taxon>Bacteroidia</taxon>
        <taxon>Bacteroidales</taxon>
        <taxon>Tannerellaceae</taxon>
        <taxon>Parabacteroides</taxon>
    </lineage>
</organism>
<proteinExistence type="predicted"/>
<sequence>MNVRKNVFWAIPFIVVGIVWLLRNMGMVTFELFDIIVSWQMLLMYVGVGNMLSRHFTGGLITFMIGALFLMPELGWIDSNWLSVNWPITLVVIGIIILLKPLFRKSHHKRHGHLNPENVSMGRTTESFVNTDGYVESDNTFSSVEQIILDPVFKGARIKVLFGGTVLDLRRTTLGDPKTYIDVDCRFAGLEIYVPSDWRIHFSTSPIMGGCEDKRFNSSVELDKGHVLIIRGNITFGGVEIKS</sequence>
<keyword evidence="1" id="KW-0472">Membrane</keyword>
<gene>
    <name evidence="3" type="ORF">HMPREF1536_02027</name>
</gene>
<keyword evidence="1" id="KW-1133">Transmembrane helix</keyword>
<feature type="transmembrane region" description="Helical" evidence="1">
    <location>
        <begin position="83"/>
        <end position="103"/>
    </location>
</feature>
<reference evidence="3 4" key="1">
    <citation type="submission" date="2013-04" db="EMBL/GenBank/DDBJ databases">
        <title>The Genome Sequence of Parabacteroides gordonii DSM 23371.</title>
        <authorList>
            <consortium name="The Broad Institute Genomics Platform"/>
            <person name="Earl A."/>
            <person name="Ward D."/>
            <person name="Feldgarden M."/>
            <person name="Gevers D."/>
            <person name="Martens E."/>
            <person name="Sakamoto M."/>
            <person name="Benno Y."/>
            <person name="Suzuki N."/>
            <person name="Matsunaga N."/>
            <person name="Koshihara K."/>
            <person name="Seki M."/>
            <person name="Komiya H."/>
            <person name="Walker B."/>
            <person name="Young S."/>
            <person name="Zeng Q."/>
            <person name="Gargeya S."/>
            <person name="Fitzgerald M."/>
            <person name="Haas B."/>
            <person name="Abouelleil A."/>
            <person name="Allen A.W."/>
            <person name="Alvarado L."/>
            <person name="Arachchi H.M."/>
            <person name="Berlin A.M."/>
            <person name="Chapman S.B."/>
            <person name="Gainer-Dewar J."/>
            <person name="Goldberg J."/>
            <person name="Griggs A."/>
            <person name="Gujja S."/>
            <person name="Hansen M."/>
            <person name="Howarth C."/>
            <person name="Imamovic A."/>
            <person name="Ireland A."/>
            <person name="Larimer J."/>
            <person name="McCowan C."/>
            <person name="Murphy C."/>
            <person name="Pearson M."/>
            <person name="Poon T.W."/>
            <person name="Priest M."/>
            <person name="Roberts A."/>
            <person name="Saif S."/>
            <person name="Shea T."/>
            <person name="Sisk P."/>
            <person name="Sykes S."/>
            <person name="Wortman J."/>
            <person name="Nusbaum C."/>
            <person name="Birren B."/>
        </authorList>
    </citation>
    <scope>NUCLEOTIDE SEQUENCE [LARGE SCALE GENOMIC DNA]</scope>
    <source>
        <strain evidence="3 4">MS-1</strain>
    </source>
</reference>
<dbReference type="PANTHER" id="PTHR40763:SF5">
    <property type="entry name" value="MEMBRANE PROTEIN"/>
    <property type="match status" value="1"/>
</dbReference>
<feature type="transmembrane region" description="Helical" evidence="1">
    <location>
        <begin position="7"/>
        <end position="26"/>
    </location>
</feature>
<evidence type="ECO:0000313" key="4">
    <source>
        <dbReference type="Proteomes" id="UP000033035"/>
    </source>
</evidence>
<evidence type="ECO:0000259" key="2">
    <source>
        <dbReference type="Pfam" id="PF22570"/>
    </source>
</evidence>
<accession>A0A0F5JHL8</accession>
<dbReference type="AlphaFoldDB" id="A0A0F5JHL8"/>
<dbReference type="RefSeq" id="WP_028730230.1">
    <property type="nucleotide sequence ID" value="NZ_KE386765.1"/>
</dbReference>
<protein>
    <recommendedName>
        <fullName evidence="2">LiaF transmembrane domain-containing protein</fullName>
    </recommendedName>
</protein>
<dbReference type="InterPro" id="IPR054331">
    <property type="entry name" value="LiaF_TM"/>
</dbReference>
<dbReference type="PANTHER" id="PTHR40763">
    <property type="entry name" value="MEMBRANE PROTEIN-RELATED"/>
    <property type="match status" value="1"/>
</dbReference>
<feature type="transmembrane region" description="Helical" evidence="1">
    <location>
        <begin position="32"/>
        <end position="52"/>
    </location>
</feature>
<dbReference type="EMBL" id="AQHW01000013">
    <property type="protein sequence ID" value="KKB57306.1"/>
    <property type="molecule type" value="Genomic_DNA"/>
</dbReference>
<name>A0A0F5JHL8_9BACT</name>
<feature type="domain" description="LiaF transmembrane" evidence="2">
    <location>
        <begin position="8"/>
        <end position="104"/>
    </location>
</feature>
<dbReference type="Pfam" id="PF22570">
    <property type="entry name" value="LiaF-TM"/>
    <property type="match status" value="1"/>
</dbReference>
<dbReference type="HOGENOM" id="CLU_075538_0_1_10"/>